<proteinExistence type="predicted"/>
<evidence type="ECO:0000313" key="2">
    <source>
        <dbReference type="Proteomes" id="UP000195105"/>
    </source>
</evidence>
<dbReference type="EMBL" id="NGFN01000120">
    <property type="protein sequence ID" value="OUD01444.1"/>
    <property type="molecule type" value="Genomic_DNA"/>
</dbReference>
<dbReference type="PROSITE" id="PS51318">
    <property type="entry name" value="TAT"/>
    <property type="match status" value="1"/>
</dbReference>
<accession>A0A243S2C0</accession>
<reference evidence="1 2" key="1">
    <citation type="submission" date="2017-05" db="EMBL/GenBank/DDBJ databases">
        <title>Biotechnological potential of actinobacteria isolated from South African environments.</title>
        <authorList>
            <person name="Le Roes-Hill M."/>
            <person name="Prins A."/>
            <person name="Durrell K.A."/>
        </authorList>
    </citation>
    <scope>NUCLEOTIDE SEQUENCE [LARGE SCALE GENOMIC DNA]</scope>
    <source>
        <strain evidence="1 2">HMC13</strain>
    </source>
</reference>
<sequence length="108" mass="11022">MTDTVARFPRRSALRLLGGAIAVVAAAAGGLAVPSRAQARDGHGPGAGARVMGRGAAAYHRARRAADPVFVFLGPKAHDWVPGTGPRTLWIGASSRDLGLRTSARVGG</sequence>
<protein>
    <submittedName>
        <fullName evidence="1">Uncharacterized protein</fullName>
    </submittedName>
</protein>
<evidence type="ECO:0000313" key="1">
    <source>
        <dbReference type="EMBL" id="OUD01444.1"/>
    </source>
</evidence>
<dbReference type="AlphaFoldDB" id="A0A243S2C0"/>
<dbReference type="Proteomes" id="UP000195105">
    <property type="component" value="Unassembled WGS sequence"/>
</dbReference>
<keyword evidence="2" id="KW-1185">Reference proteome</keyword>
<comment type="caution">
    <text evidence="1">The sequence shown here is derived from an EMBL/GenBank/DDBJ whole genome shotgun (WGS) entry which is preliminary data.</text>
</comment>
<name>A0A243S2C0_9ACTN</name>
<dbReference type="RefSeq" id="WP_086602325.1">
    <property type="nucleotide sequence ID" value="NZ_NGFN01000120.1"/>
</dbReference>
<dbReference type="InterPro" id="IPR006311">
    <property type="entry name" value="TAT_signal"/>
</dbReference>
<organism evidence="1 2">
    <name type="scientific">Streptomyces swartbergensis</name>
    <dbReference type="NCBI Taxonomy" id="487165"/>
    <lineage>
        <taxon>Bacteria</taxon>
        <taxon>Bacillati</taxon>
        <taxon>Actinomycetota</taxon>
        <taxon>Actinomycetes</taxon>
        <taxon>Kitasatosporales</taxon>
        <taxon>Streptomycetaceae</taxon>
        <taxon>Streptomyces</taxon>
    </lineage>
</organism>
<gene>
    <name evidence="1" type="ORF">CA983_20250</name>
</gene>